<organism evidence="1 2">
    <name type="scientific">Acrobeloides nanus</name>
    <dbReference type="NCBI Taxonomy" id="290746"/>
    <lineage>
        <taxon>Eukaryota</taxon>
        <taxon>Metazoa</taxon>
        <taxon>Ecdysozoa</taxon>
        <taxon>Nematoda</taxon>
        <taxon>Chromadorea</taxon>
        <taxon>Rhabditida</taxon>
        <taxon>Tylenchina</taxon>
        <taxon>Cephalobomorpha</taxon>
        <taxon>Cephaloboidea</taxon>
        <taxon>Cephalobidae</taxon>
        <taxon>Acrobeloides</taxon>
    </lineage>
</organism>
<accession>A0A914DEA9</accession>
<dbReference type="PANTHER" id="PTHR22900">
    <property type="entry name" value="PROTEIN CBG14245-RELATED"/>
    <property type="match status" value="1"/>
</dbReference>
<evidence type="ECO:0000313" key="1">
    <source>
        <dbReference type="Proteomes" id="UP000887540"/>
    </source>
</evidence>
<dbReference type="GO" id="GO:0016020">
    <property type="term" value="C:membrane"/>
    <property type="evidence" value="ECO:0007669"/>
    <property type="project" value="InterPro"/>
</dbReference>
<name>A0A914DEA9_9BILA</name>
<proteinExistence type="predicted"/>
<dbReference type="InterPro" id="IPR005331">
    <property type="entry name" value="Sulfotransferase"/>
</dbReference>
<dbReference type="GO" id="GO:0050650">
    <property type="term" value="P:chondroitin sulfate proteoglycan biosynthetic process"/>
    <property type="evidence" value="ECO:0007669"/>
    <property type="project" value="InterPro"/>
</dbReference>
<dbReference type="Pfam" id="PF03567">
    <property type="entry name" value="Sulfotransfer_2"/>
    <property type="match status" value="1"/>
</dbReference>
<dbReference type="GO" id="GO:0047756">
    <property type="term" value="F:chondroitin 4-sulfotransferase activity"/>
    <property type="evidence" value="ECO:0007669"/>
    <property type="project" value="InterPro"/>
</dbReference>
<keyword evidence="1" id="KW-1185">Reference proteome</keyword>
<dbReference type="InterPro" id="IPR007669">
    <property type="entry name" value="Chst-1-like"/>
</dbReference>
<evidence type="ECO:0000313" key="2">
    <source>
        <dbReference type="WBParaSite" id="ACRNAN_scaffold2307.g25460.t1"/>
    </source>
</evidence>
<dbReference type="Proteomes" id="UP000887540">
    <property type="component" value="Unplaced"/>
</dbReference>
<dbReference type="GO" id="GO:1902884">
    <property type="term" value="P:positive regulation of response to oxidative stress"/>
    <property type="evidence" value="ECO:0007669"/>
    <property type="project" value="InterPro"/>
</dbReference>
<dbReference type="WBParaSite" id="ACRNAN_scaffold2307.g25460.t1">
    <property type="protein sequence ID" value="ACRNAN_scaffold2307.g25460.t1"/>
    <property type="gene ID" value="ACRNAN_scaffold2307.g25460"/>
</dbReference>
<dbReference type="AlphaFoldDB" id="A0A914DEA9"/>
<reference evidence="2" key="1">
    <citation type="submission" date="2022-11" db="UniProtKB">
        <authorList>
            <consortium name="WormBaseParasite"/>
        </authorList>
    </citation>
    <scope>IDENTIFICATION</scope>
</reference>
<protein>
    <submittedName>
        <fullName evidence="2">Carbohydrate sulfotransferase</fullName>
    </submittedName>
</protein>
<sequence>MLSTKYRLNLCAIEKNFSTILTAIICFLFDEDKFRKKNREFGKETFARRLCARQNEAFSFDHISTKYNISEADLNNWVHFAAIREPIDRFVSGFVDKCLVERTWIQYKERCNGCMTNLTCFVDAEYDRMLRFSKEKARLNSFDDRHFFPQNW</sequence>